<proteinExistence type="predicted"/>
<comment type="function">
    <text evidence="8">Hydrolyzes UDP-glucose to glucose 1-phosphate and UMP and ADP-ribose to ribose 5-phosphate and AMP. The physiological substrate is probably UDP-glucose. Poor activity on other substrates such as ADP-glucose, CDP-glucose, GDP-glucose and GDP-mannose.</text>
</comment>
<organism evidence="13 14">
    <name type="scientific">Panagrellus redivivus</name>
    <name type="common">Microworm</name>
    <dbReference type="NCBI Taxonomy" id="6233"/>
    <lineage>
        <taxon>Eukaryota</taxon>
        <taxon>Metazoa</taxon>
        <taxon>Ecdysozoa</taxon>
        <taxon>Nematoda</taxon>
        <taxon>Chromadorea</taxon>
        <taxon>Rhabditida</taxon>
        <taxon>Tylenchina</taxon>
        <taxon>Panagrolaimomorpha</taxon>
        <taxon>Panagrolaimoidea</taxon>
        <taxon>Panagrolaimidae</taxon>
        <taxon>Panagrellus</taxon>
    </lineage>
</organism>
<evidence type="ECO:0000256" key="6">
    <source>
        <dbReference type="ARBA" id="ARBA00022842"/>
    </source>
</evidence>
<evidence type="ECO:0000256" key="3">
    <source>
        <dbReference type="ARBA" id="ARBA00011738"/>
    </source>
</evidence>
<name>A0A7E4V1Z4_PANRE</name>
<dbReference type="AlphaFoldDB" id="A0A7E4V1Z4"/>
<dbReference type="PANTHER" id="PTHR11839:SF15">
    <property type="entry name" value="URIDINE DIPHOSPHATE GLUCOSE PYROPHOSPHATASE NUDT14"/>
    <property type="match status" value="1"/>
</dbReference>
<feature type="domain" description="Nudix hydrolase" evidence="12">
    <location>
        <begin position="41"/>
        <end position="205"/>
    </location>
</feature>
<evidence type="ECO:0000256" key="11">
    <source>
        <dbReference type="ARBA" id="ARBA00080475"/>
    </source>
</evidence>
<dbReference type="WBParaSite" id="Pan_g15231.t1">
    <property type="protein sequence ID" value="Pan_g15231.t1"/>
    <property type="gene ID" value="Pan_g15231"/>
</dbReference>
<dbReference type="CDD" id="cd18887">
    <property type="entry name" value="NUDIX_UGPPase_Nudt14"/>
    <property type="match status" value="1"/>
</dbReference>
<evidence type="ECO:0000313" key="14">
    <source>
        <dbReference type="WBParaSite" id="Pan_g15231.t1"/>
    </source>
</evidence>
<evidence type="ECO:0000256" key="8">
    <source>
        <dbReference type="ARBA" id="ARBA00054674"/>
    </source>
</evidence>
<evidence type="ECO:0000256" key="7">
    <source>
        <dbReference type="ARBA" id="ARBA00051086"/>
    </source>
</evidence>
<sequence length="231" mass="26265">MAMEKIQNIRFDDTLLSSPYMKPIRLHFERRGMKLNWDIALEHDSVACILYHRERNALLFVRQFRPPVFVRKVRRLPENIGKGVHDIQWQEYPISLGETLELCAGLMDKQALNPLQTMAEEIAEECGYKVPEDQITLIKKFIPSVSISGAQQYMYYAEIDDTMKISEGGGNSHEGEFIEKVFMTLAEAKAYIDQEAVASPPGFLFAVKWFLSQKAGTVSKTPAKSTSSVIN</sequence>
<reference evidence="13" key="1">
    <citation type="journal article" date="2013" name="Genetics">
        <title>The draft genome and transcriptome of Panagrellus redivivus are shaped by the harsh demands of a free-living lifestyle.</title>
        <authorList>
            <person name="Srinivasan J."/>
            <person name="Dillman A.R."/>
            <person name="Macchietto M.G."/>
            <person name="Heikkinen L."/>
            <person name="Lakso M."/>
            <person name="Fracchia K.M."/>
            <person name="Antoshechkin I."/>
            <person name="Mortazavi A."/>
            <person name="Wong G."/>
            <person name="Sternberg P.W."/>
        </authorList>
    </citation>
    <scope>NUCLEOTIDE SEQUENCE [LARGE SCALE GENOMIC DNA]</scope>
    <source>
        <strain evidence="13">MT8872</strain>
    </source>
</reference>
<dbReference type="SUPFAM" id="SSF55811">
    <property type="entry name" value="Nudix"/>
    <property type="match status" value="1"/>
</dbReference>
<dbReference type="GO" id="GO:0005737">
    <property type="term" value="C:cytoplasm"/>
    <property type="evidence" value="ECO:0007669"/>
    <property type="project" value="UniProtKB-SubCell"/>
</dbReference>
<dbReference type="InterPro" id="IPR015797">
    <property type="entry name" value="NUDIX_hydrolase-like_dom_sf"/>
</dbReference>
<evidence type="ECO:0000256" key="5">
    <source>
        <dbReference type="ARBA" id="ARBA00022801"/>
    </source>
</evidence>
<reference evidence="14" key="2">
    <citation type="submission" date="2020-10" db="UniProtKB">
        <authorList>
            <consortium name="WormBaseParasite"/>
        </authorList>
    </citation>
    <scope>IDENTIFICATION</scope>
</reference>
<dbReference type="GO" id="GO:0006753">
    <property type="term" value="P:nucleoside phosphate metabolic process"/>
    <property type="evidence" value="ECO:0007669"/>
    <property type="project" value="TreeGrafter"/>
</dbReference>
<evidence type="ECO:0000256" key="9">
    <source>
        <dbReference type="ARBA" id="ARBA00066480"/>
    </source>
</evidence>
<comment type="subcellular location">
    <subcellularLocation>
        <location evidence="2">Cytoplasm</location>
    </subcellularLocation>
</comment>
<protein>
    <recommendedName>
        <fullName evidence="10">Uridine diphosphate glucose pyrophosphatase NUDT14</fullName>
        <ecNumber evidence="9">3.6.1.45</ecNumber>
    </recommendedName>
    <alternativeName>
        <fullName evidence="11">Nucleoside diphosphate-linked moiety X motif 14</fullName>
    </alternativeName>
</protein>
<keyword evidence="13" id="KW-1185">Reference proteome</keyword>
<dbReference type="PROSITE" id="PS51462">
    <property type="entry name" value="NUDIX"/>
    <property type="match status" value="1"/>
</dbReference>
<dbReference type="GO" id="GO:0019693">
    <property type="term" value="P:ribose phosphate metabolic process"/>
    <property type="evidence" value="ECO:0007669"/>
    <property type="project" value="TreeGrafter"/>
</dbReference>
<comment type="cofactor">
    <cofactor evidence="1">
        <name>Mg(2+)</name>
        <dbReference type="ChEBI" id="CHEBI:18420"/>
    </cofactor>
</comment>
<keyword evidence="4" id="KW-0963">Cytoplasm</keyword>
<dbReference type="Gene3D" id="3.90.79.10">
    <property type="entry name" value="Nucleoside Triphosphate Pyrophosphohydrolase"/>
    <property type="match status" value="1"/>
</dbReference>
<dbReference type="Proteomes" id="UP000492821">
    <property type="component" value="Unassembled WGS sequence"/>
</dbReference>
<dbReference type="FunFam" id="3.90.79.10:FF:000035">
    <property type="entry name" value="Uridine diphosphate glucose pyrophosphatase"/>
    <property type="match status" value="1"/>
</dbReference>
<dbReference type="EC" id="3.6.1.45" evidence="9"/>
<dbReference type="InterPro" id="IPR000086">
    <property type="entry name" value="NUDIX_hydrolase_dom"/>
</dbReference>
<evidence type="ECO:0000259" key="12">
    <source>
        <dbReference type="PROSITE" id="PS51462"/>
    </source>
</evidence>
<keyword evidence="5" id="KW-0378">Hydrolase</keyword>
<comment type="catalytic activity">
    <reaction evidence="7">
        <text>UDP-sugar + H2O = UMP + alpha-D-aldose 1-phosphate.</text>
        <dbReference type="EC" id="3.6.1.45"/>
    </reaction>
</comment>
<evidence type="ECO:0000256" key="2">
    <source>
        <dbReference type="ARBA" id="ARBA00004496"/>
    </source>
</evidence>
<keyword evidence="6" id="KW-0460">Magnesium</keyword>
<comment type="subunit">
    <text evidence="3">Homodimer.</text>
</comment>
<evidence type="ECO:0000256" key="4">
    <source>
        <dbReference type="ARBA" id="ARBA00022490"/>
    </source>
</evidence>
<evidence type="ECO:0000313" key="13">
    <source>
        <dbReference type="Proteomes" id="UP000492821"/>
    </source>
</evidence>
<evidence type="ECO:0000256" key="1">
    <source>
        <dbReference type="ARBA" id="ARBA00001946"/>
    </source>
</evidence>
<evidence type="ECO:0000256" key="10">
    <source>
        <dbReference type="ARBA" id="ARBA00071467"/>
    </source>
</evidence>
<dbReference type="PANTHER" id="PTHR11839">
    <property type="entry name" value="UDP/ADP-SUGAR PYROPHOSPHATASE"/>
    <property type="match status" value="1"/>
</dbReference>
<accession>A0A7E4V1Z4</accession>
<dbReference type="GO" id="GO:0008768">
    <property type="term" value="F:UDP-sugar diphosphatase activity"/>
    <property type="evidence" value="ECO:0007669"/>
    <property type="project" value="UniProtKB-EC"/>
</dbReference>